<dbReference type="InterPro" id="IPR058240">
    <property type="entry name" value="rSAM_sf"/>
</dbReference>
<keyword evidence="6" id="KW-0474">Menaquinone biosynthesis</keyword>
<evidence type="ECO:0000256" key="4">
    <source>
        <dbReference type="ARBA" id="ARBA00023004"/>
    </source>
</evidence>
<sequence length="399" mass="44881">MEPLEQVRPLKQAEPMEQLERIHEALARPEPTPAVERILHKALDGHRLSYEEGCVLMREGDLGSLGLVAGEITRRLHPGGIVTFVQDRNINYTNVCVTDCKFCAFYRHEKDSDAWVLSHEQILQKVGELAASGGTQVLIQGGHHPKLPFDYYTEMCRLIKRHYPQIAIHSFSVSEIRHFARAYKMPVREVVERLREAGLDSVPGAGGEVLADRPRRIIAPLKDPAADWLATYEIIADVGLRGSSTMMFGHVETLEERVEHLLRLREVQDRTAERHGRGVFWSFICWTFQPGNTPLVAEGLHNGVTTSSYEYLRTLAVARIFLDNIENIQASWVTQGVRIGQISLDCGCNDFGGTMMEENVVAAAGTVFHATPSDAIRLIRDAGRVPAKRNTFYEILEIY</sequence>
<dbReference type="InterPro" id="IPR020050">
    <property type="entry name" value="FO_synthase_su2"/>
</dbReference>
<dbReference type="SUPFAM" id="SSF102114">
    <property type="entry name" value="Radical SAM enzymes"/>
    <property type="match status" value="1"/>
</dbReference>
<gene>
    <name evidence="6" type="primary">mqnC</name>
    <name evidence="8" type="ORF">J2Z79_001173</name>
</gene>
<dbReference type="SFLD" id="SFLDG01389">
    <property type="entry name" value="menaquinone_synthsis_involved"/>
    <property type="match status" value="1"/>
</dbReference>
<dbReference type="CDD" id="cd01335">
    <property type="entry name" value="Radical_SAM"/>
    <property type="match status" value="1"/>
</dbReference>
<comment type="catalytic activity">
    <reaction evidence="6">
        <text>dehypoxanthine futalosine + S-adenosyl-L-methionine = cyclic dehypoxanthinylfutalosinate + 5'-deoxyadenosine + L-methionine + H(+)</text>
        <dbReference type="Rhea" id="RHEA:33083"/>
        <dbReference type="ChEBI" id="CHEBI:15378"/>
        <dbReference type="ChEBI" id="CHEBI:17319"/>
        <dbReference type="ChEBI" id="CHEBI:57844"/>
        <dbReference type="ChEBI" id="CHEBI:58864"/>
        <dbReference type="ChEBI" id="CHEBI:59789"/>
        <dbReference type="ChEBI" id="CHEBI:64270"/>
        <dbReference type="EC" id="1.21.98.1"/>
    </reaction>
</comment>
<dbReference type="GO" id="GO:0016491">
    <property type="term" value="F:oxidoreductase activity"/>
    <property type="evidence" value="ECO:0007669"/>
    <property type="project" value="UniProtKB-KW"/>
</dbReference>
<dbReference type="PROSITE" id="PS51918">
    <property type="entry name" value="RADICAL_SAM"/>
    <property type="match status" value="1"/>
</dbReference>
<keyword evidence="2 6" id="KW-0949">S-adenosyl-L-methionine</keyword>
<reference evidence="8 9" key="1">
    <citation type="submission" date="2021-03" db="EMBL/GenBank/DDBJ databases">
        <title>Genomic Encyclopedia of Type Strains, Phase IV (KMG-IV): sequencing the most valuable type-strain genomes for metagenomic binning, comparative biology and taxonomic classification.</title>
        <authorList>
            <person name="Goeker M."/>
        </authorList>
    </citation>
    <scope>NUCLEOTIDE SEQUENCE [LARGE SCALE GENOMIC DNA]</scope>
    <source>
        <strain evidence="8 9">DSM 27138</strain>
    </source>
</reference>
<comment type="function">
    <text evidence="6">Radical SAM enzyme that catalyzes the cyclization of dehypoxanthine futalosine (DHFL) into cyclic dehypoxanthine futalosine (CDHFL), a step in the biosynthesis of menaquinone (MK, vitamin K2).</text>
</comment>
<comment type="cofactor">
    <cofactor evidence="6">
        <name>[4Fe-4S] cluster</name>
        <dbReference type="ChEBI" id="CHEBI:49883"/>
    </cofactor>
    <text evidence="6">Binds 1 [4Fe-4S] cluster. The cluster is coordinated with 3 cysteines and an exchangeable S-adenosyl-L-methionine.</text>
</comment>
<dbReference type="Pfam" id="PF04055">
    <property type="entry name" value="Radical_SAM"/>
    <property type="match status" value="1"/>
</dbReference>
<dbReference type="PANTHER" id="PTHR43076">
    <property type="entry name" value="FO SYNTHASE (COFH)"/>
    <property type="match status" value="1"/>
</dbReference>
<dbReference type="EMBL" id="JAGGLG010000007">
    <property type="protein sequence ID" value="MBP2017788.1"/>
    <property type="molecule type" value="Genomic_DNA"/>
</dbReference>
<evidence type="ECO:0000313" key="8">
    <source>
        <dbReference type="EMBL" id="MBP2017788.1"/>
    </source>
</evidence>
<evidence type="ECO:0000256" key="2">
    <source>
        <dbReference type="ARBA" id="ARBA00022691"/>
    </source>
</evidence>
<feature type="binding site" evidence="6">
    <location>
        <position position="96"/>
    </location>
    <ligand>
        <name>[4Fe-4S] cluster</name>
        <dbReference type="ChEBI" id="CHEBI:49883"/>
        <note>4Fe-4S-S-AdoMet</note>
    </ligand>
</feature>
<feature type="binding site" evidence="6">
    <location>
        <position position="103"/>
    </location>
    <ligand>
        <name>[4Fe-4S] cluster</name>
        <dbReference type="ChEBI" id="CHEBI:49883"/>
        <note>4Fe-4S-S-AdoMet</note>
    </ligand>
</feature>
<evidence type="ECO:0000256" key="1">
    <source>
        <dbReference type="ARBA" id="ARBA00022485"/>
    </source>
</evidence>
<feature type="binding site" evidence="6">
    <location>
        <position position="100"/>
    </location>
    <ligand>
        <name>[4Fe-4S] cluster</name>
        <dbReference type="ChEBI" id="CHEBI:49883"/>
        <note>4Fe-4S-S-AdoMet</note>
    </ligand>
</feature>
<evidence type="ECO:0000256" key="6">
    <source>
        <dbReference type="HAMAP-Rule" id="MF_00992"/>
    </source>
</evidence>
<comment type="similarity">
    <text evidence="6">Belongs to the radical SAM superfamily. MqnC family.</text>
</comment>
<dbReference type="Gene3D" id="3.20.20.70">
    <property type="entry name" value="Aldolase class I"/>
    <property type="match status" value="1"/>
</dbReference>
<dbReference type="InterPro" id="IPR034405">
    <property type="entry name" value="F420"/>
</dbReference>
<evidence type="ECO:0000259" key="7">
    <source>
        <dbReference type="PROSITE" id="PS51918"/>
    </source>
</evidence>
<organism evidence="8 9">
    <name type="scientific">Symbiobacterium terraclitae</name>
    <dbReference type="NCBI Taxonomy" id="557451"/>
    <lineage>
        <taxon>Bacteria</taxon>
        <taxon>Bacillati</taxon>
        <taxon>Bacillota</taxon>
        <taxon>Clostridia</taxon>
        <taxon>Eubacteriales</taxon>
        <taxon>Symbiobacteriaceae</taxon>
        <taxon>Symbiobacterium</taxon>
    </lineage>
</organism>
<keyword evidence="4 6" id="KW-0408">Iron</keyword>
<dbReference type="NCBIfam" id="TIGR00423">
    <property type="entry name" value="CofH family radical SAM protein"/>
    <property type="match status" value="1"/>
</dbReference>
<comment type="pathway">
    <text evidence="6">Quinol/quinone metabolism; menaquinone biosynthesis.</text>
</comment>
<dbReference type="Proteomes" id="UP001519289">
    <property type="component" value="Unassembled WGS sequence"/>
</dbReference>
<dbReference type="SFLD" id="SFLDS00029">
    <property type="entry name" value="Radical_SAM"/>
    <property type="match status" value="1"/>
</dbReference>
<dbReference type="InterPro" id="IPR007197">
    <property type="entry name" value="rSAM"/>
</dbReference>
<dbReference type="InterPro" id="IPR022431">
    <property type="entry name" value="Cyclic_DHFL_synthase_mqnC"/>
</dbReference>
<evidence type="ECO:0000256" key="3">
    <source>
        <dbReference type="ARBA" id="ARBA00022723"/>
    </source>
</evidence>
<dbReference type="InterPro" id="IPR013785">
    <property type="entry name" value="Aldolase_TIM"/>
</dbReference>
<evidence type="ECO:0000313" key="9">
    <source>
        <dbReference type="Proteomes" id="UP001519289"/>
    </source>
</evidence>
<keyword evidence="3 6" id="KW-0479">Metal-binding</keyword>
<keyword evidence="6 8" id="KW-0560">Oxidoreductase</keyword>
<dbReference type="SFLD" id="SFLDF00342">
    <property type="entry name" value="cyclic_dehypoxanthine_futalosi"/>
    <property type="match status" value="1"/>
</dbReference>
<dbReference type="SFLD" id="SFLDG01064">
    <property type="entry name" value="F420__menaquinone_cofactor_bio"/>
    <property type="match status" value="1"/>
</dbReference>
<dbReference type="EC" id="1.21.98.1" evidence="6"/>
<protein>
    <recommendedName>
        <fullName evidence="6">Cyclic dehypoxanthine futalosine synthase</fullName>
        <shortName evidence="6">Cyclic DHFL synthase</shortName>
        <ecNumber evidence="6">1.21.98.1</ecNumber>
    </recommendedName>
    <alternativeName>
        <fullName evidence="6">Dehypoxanthine futalosine cyclase</fullName>
        <shortName evidence="6">DHFL cyclase</shortName>
    </alternativeName>
    <alternativeName>
        <fullName evidence="6">Menaquinone biosynthetic enzyme MqnC</fullName>
    </alternativeName>
</protein>
<keyword evidence="9" id="KW-1185">Reference proteome</keyword>
<name>A0ABS4JQG5_9FIRM</name>
<evidence type="ECO:0000256" key="5">
    <source>
        <dbReference type="ARBA" id="ARBA00023014"/>
    </source>
</evidence>
<accession>A0ABS4JQG5</accession>
<dbReference type="RefSeq" id="WP_342589426.1">
    <property type="nucleotide sequence ID" value="NZ_JAGGLG010000007.1"/>
</dbReference>
<dbReference type="SFLD" id="SFLDF00343">
    <property type="entry name" value="aminofutalosine_synthase_(mqnE"/>
    <property type="match status" value="1"/>
</dbReference>
<dbReference type="PANTHER" id="PTHR43076:SF1">
    <property type="entry name" value="LIPOYL SYNTHASE 2"/>
    <property type="match status" value="1"/>
</dbReference>
<keyword evidence="5 6" id="KW-0411">Iron-sulfur</keyword>
<comment type="caution">
    <text evidence="8">The sequence shown here is derived from an EMBL/GenBank/DDBJ whole genome shotgun (WGS) entry which is preliminary data.</text>
</comment>
<dbReference type="Pfam" id="PF19288">
    <property type="entry name" value="CofH_C"/>
    <property type="match status" value="1"/>
</dbReference>
<proteinExistence type="inferred from homology"/>
<feature type="domain" description="Radical SAM core" evidence="7">
    <location>
        <begin position="82"/>
        <end position="326"/>
    </location>
</feature>
<dbReference type="HAMAP" id="MF_00992">
    <property type="entry name" value="MqnC"/>
    <property type="match status" value="1"/>
</dbReference>
<dbReference type="InterPro" id="IPR045567">
    <property type="entry name" value="CofH/MnqC-like_C"/>
</dbReference>
<dbReference type="NCBIfam" id="TIGR03699">
    <property type="entry name" value="menaquin_MqnC"/>
    <property type="match status" value="1"/>
</dbReference>
<dbReference type="PIRSF" id="PIRSF004762">
    <property type="entry name" value="CHP00423"/>
    <property type="match status" value="1"/>
</dbReference>
<keyword evidence="1 6" id="KW-0004">4Fe-4S</keyword>